<organism evidence="2">
    <name type="scientific">Phakopsora pachyrhizi</name>
    <name type="common">Asian soybean rust disease fungus</name>
    <dbReference type="NCBI Taxonomy" id="170000"/>
    <lineage>
        <taxon>Eukaryota</taxon>
        <taxon>Fungi</taxon>
        <taxon>Dikarya</taxon>
        <taxon>Basidiomycota</taxon>
        <taxon>Pucciniomycotina</taxon>
        <taxon>Pucciniomycetes</taxon>
        <taxon>Pucciniales</taxon>
        <taxon>Phakopsoraceae</taxon>
        <taxon>Phakopsora</taxon>
    </lineage>
</organism>
<evidence type="ECO:0000256" key="1">
    <source>
        <dbReference type="SAM" id="SignalP"/>
    </source>
</evidence>
<feature type="chain" id="PRO_5006589149" evidence="1">
    <location>
        <begin position="22"/>
        <end position="40"/>
    </location>
</feature>
<accession>A0A0S1MJJ3</accession>
<sequence>MSILCKFFFVLLMSGWLRVCSQPTVSLKLKVKSDLVLDVV</sequence>
<protein>
    <submittedName>
        <fullName evidence="2">Uncharacterized protein</fullName>
    </submittedName>
</protein>
<name>A0A0S1MJJ3_PHAPC</name>
<dbReference type="EMBL" id="KT246974">
    <property type="protein sequence ID" value="ALL41064.1"/>
    <property type="molecule type" value="mRNA"/>
</dbReference>
<feature type="signal peptide" evidence="1">
    <location>
        <begin position="1"/>
        <end position="21"/>
    </location>
</feature>
<evidence type="ECO:0000313" key="2">
    <source>
        <dbReference type="EMBL" id="ALL41064.1"/>
    </source>
</evidence>
<keyword evidence="1" id="KW-0732">Signal</keyword>
<proteinExistence type="evidence at transcript level"/>
<dbReference type="AlphaFoldDB" id="A0A0S1MJJ3"/>
<reference evidence="2" key="1">
    <citation type="submission" date="2015-07" db="EMBL/GenBank/DDBJ databases">
        <title>Elucidating the P. pachyrhizi secretome and potential effectors.</title>
        <authorList>
            <person name="de Carvalho M.C.C.G."/>
            <person name="Nascimento L.C."/>
            <person name="Darben L.M."/>
            <person name="Polizel-Podanosqui A.M."/>
            <person name="Lopes-Caitar V.S."/>
            <person name="Rocha C.S."/>
            <person name="Qi M."/>
            <person name="Carazolle M."/>
            <person name="Kuwahara M.K."/>
            <person name="Pereira G.A.G."/>
            <person name="Abdelnoor R.V."/>
            <person name="Whitham S.A."/>
            <person name="Marcelino-Guimaraes F.C."/>
        </authorList>
    </citation>
    <scope>NUCLEOTIDE SEQUENCE</scope>
</reference>